<dbReference type="GO" id="GO:0006529">
    <property type="term" value="P:asparagine biosynthetic process"/>
    <property type="evidence" value="ECO:0007669"/>
    <property type="project" value="InterPro"/>
</dbReference>
<dbReference type="Proteomes" id="UP000266426">
    <property type="component" value="Unassembled WGS sequence"/>
</dbReference>
<protein>
    <recommendedName>
        <fullName evidence="3">asparagine synthase (glutamine-hydrolyzing)</fullName>
        <ecNumber evidence="3">6.3.5.4</ecNumber>
    </recommendedName>
</protein>
<accession>A0A3A4R3K3</accession>
<gene>
    <name evidence="6" type="ORF">C4541_11320</name>
</gene>
<dbReference type="PANTHER" id="PTHR43284">
    <property type="entry name" value="ASPARAGINE SYNTHETASE (GLUTAMINE-HYDROLYZING)"/>
    <property type="match status" value="1"/>
</dbReference>
<evidence type="ECO:0000256" key="3">
    <source>
        <dbReference type="ARBA" id="ARBA00012737"/>
    </source>
</evidence>
<dbReference type="Gene3D" id="3.40.50.620">
    <property type="entry name" value="HUPs"/>
    <property type="match status" value="1"/>
</dbReference>
<comment type="catalytic activity">
    <reaction evidence="4">
        <text>L-aspartate + L-glutamine + ATP + H2O = L-asparagine + L-glutamate + AMP + diphosphate + H(+)</text>
        <dbReference type="Rhea" id="RHEA:12228"/>
        <dbReference type="ChEBI" id="CHEBI:15377"/>
        <dbReference type="ChEBI" id="CHEBI:15378"/>
        <dbReference type="ChEBI" id="CHEBI:29985"/>
        <dbReference type="ChEBI" id="CHEBI:29991"/>
        <dbReference type="ChEBI" id="CHEBI:30616"/>
        <dbReference type="ChEBI" id="CHEBI:33019"/>
        <dbReference type="ChEBI" id="CHEBI:58048"/>
        <dbReference type="ChEBI" id="CHEBI:58359"/>
        <dbReference type="ChEBI" id="CHEBI:456215"/>
        <dbReference type="EC" id="6.3.5.4"/>
    </reaction>
</comment>
<feature type="domain" description="Asparagine synthetase" evidence="5">
    <location>
        <begin position="187"/>
        <end position="316"/>
    </location>
</feature>
<dbReference type="InterPro" id="IPR014729">
    <property type="entry name" value="Rossmann-like_a/b/a_fold"/>
</dbReference>
<dbReference type="GO" id="GO:0004066">
    <property type="term" value="F:asparagine synthase (glutamine-hydrolyzing) activity"/>
    <property type="evidence" value="ECO:0007669"/>
    <property type="project" value="UniProtKB-EC"/>
</dbReference>
<dbReference type="PIRSF" id="PIRSF001589">
    <property type="entry name" value="Asn_synthetase_glu-h"/>
    <property type="match status" value="1"/>
</dbReference>
<evidence type="ECO:0000256" key="4">
    <source>
        <dbReference type="ARBA" id="ARBA00048741"/>
    </source>
</evidence>
<name>A0A3A4R3K3_9BACT</name>
<evidence type="ECO:0000313" key="6">
    <source>
        <dbReference type="EMBL" id="RJP56868.1"/>
    </source>
</evidence>
<proteinExistence type="inferred from homology"/>
<evidence type="ECO:0000256" key="2">
    <source>
        <dbReference type="ARBA" id="ARBA00005752"/>
    </source>
</evidence>
<evidence type="ECO:0000313" key="7">
    <source>
        <dbReference type="Proteomes" id="UP000266426"/>
    </source>
</evidence>
<dbReference type="PANTHER" id="PTHR43284:SF1">
    <property type="entry name" value="ASPARAGINE SYNTHETASE"/>
    <property type="match status" value="1"/>
</dbReference>
<dbReference type="EMBL" id="QZJZ01000089">
    <property type="protein sequence ID" value="RJP56868.1"/>
    <property type="molecule type" value="Genomic_DNA"/>
</dbReference>
<dbReference type="Pfam" id="PF00733">
    <property type="entry name" value="Asn_synthase"/>
    <property type="match status" value="2"/>
</dbReference>
<feature type="domain" description="Asparagine synthetase" evidence="5">
    <location>
        <begin position="437"/>
        <end position="513"/>
    </location>
</feature>
<dbReference type="InterPro" id="IPR006426">
    <property type="entry name" value="Asn_synth_AEB"/>
</dbReference>
<evidence type="ECO:0000259" key="5">
    <source>
        <dbReference type="Pfam" id="PF00733"/>
    </source>
</evidence>
<sequence length="570" mass="64050">MFIAVLTRKRLDMKKFDGMAVKEHTAGKYFLTIIHDNYFSRCSESPAEIVFFESPVGSEDVSYNKIRFDKNKQSLSVYKPTSSGRSIYYHSSNDEFFCASHLGLLRNAGILLQENPAMLPEYYVYRYVMPPNTLLKGIYQMPMGSTLKVDCLGDACTVHPLERYKPPMPAKNGVTLSEVADKSCSFLRQSMEGLSSKSESLAVLLSGGIDSSITTKLGQDLFGLDISYSTGYPFESETSNIEKEYALTAKDALSINHEYFEATTNDYLYGLIDTIAAAEQPVHHLQSVMLYLLFKKGIPSDKKIVIQGVGAGGTFGNFRNHLYMLDKPVYRLFTFAPIRGIGGVIANATGRGIGFVNSLGNLHKMSLSLSDPHNPIWSWHDYGSIEWVCDHFNVKPSDIFASQLASLEFYTDRSVFDVYSLYSLLGDEDITMSIWAKAAEACGKILHSPLYDESLLEYMFSVPWKIKLQPPQNCIRKEIARRCGVPEFIINRRKSGFGVAPKRWAQKGGTFEPFVALSSKVVDKDTIRTVQSTSPKLSMIYWNMLNYAIWKRLVINNESVEALKDELATE</sequence>
<organism evidence="6 7">
    <name type="scientific">Candidatus Auribacter fodinae</name>
    <dbReference type="NCBI Taxonomy" id="2093366"/>
    <lineage>
        <taxon>Bacteria</taxon>
        <taxon>Pseudomonadati</taxon>
        <taxon>Candidatus Auribacterota</taxon>
        <taxon>Candidatus Auribacteria</taxon>
        <taxon>Candidatus Auribacterales</taxon>
        <taxon>Candidatus Auribacteraceae</taxon>
        <taxon>Candidatus Auribacter</taxon>
    </lineage>
</organism>
<comment type="pathway">
    <text evidence="1">Amino-acid biosynthesis; L-asparagine biosynthesis; L-asparagine from L-aspartate (L-Gln route): step 1/1.</text>
</comment>
<dbReference type="EC" id="6.3.5.4" evidence="3"/>
<dbReference type="InterPro" id="IPR001962">
    <property type="entry name" value="Asn_synthase"/>
</dbReference>
<dbReference type="AlphaFoldDB" id="A0A3A4R3K3"/>
<comment type="similarity">
    <text evidence="2">Belongs to the asparagine synthetase family.</text>
</comment>
<comment type="caution">
    <text evidence="6">The sequence shown here is derived from an EMBL/GenBank/DDBJ whole genome shotgun (WGS) entry which is preliminary data.</text>
</comment>
<evidence type="ECO:0000256" key="1">
    <source>
        <dbReference type="ARBA" id="ARBA00005187"/>
    </source>
</evidence>
<reference evidence="6 7" key="1">
    <citation type="journal article" date="2017" name="ISME J.">
        <title>Energy and carbon metabolisms in a deep terrestrial subsurface fluid microbial community.</title>
        <authorList>
            <person name="Momper L."/>
            <person name="Jungbluth S.P."/>
            <person name="Lee M.D."/>
            <person name="Amend J.P."/>
        </authorList>
    </citation>
    <scope>NUCLEOTIDE SEQUENCE [LARGE SCALE GENOMIC DNA]</scope>
    <source>
        <strain evidence="6">SURF_26</strain>
    </source>
</reference>
<dbReference type="SUPFAM" id="SSF52402">
    <property type="entry name" value="Adenine nucleotide alpha hydrolases-like"/>
    <property type="match status" value="1"/>
</dbReference>
<dbReference type="InterPro" id="IPR051786">
    <property type="entry name" value="ASN_synthetase/amidase"/>
</dbReference>